<proteinExistence type="predicted"/>
<organism evidence="1">
    <name type="scientific">Salix viminalis</name>
    <name type="common">Common osier</name>
    <name type="synonym">Basket willow</name>
    <dbReference type="NCBI Taxonomy" id="40686"/>
    <lineage>
        <taxon>Eukaryota</taxon>
        <taxon>Viridiplantae</taxon>
        <taxon>Streptophyta</taxon>
        <taxon>Embryophyta</taxon>
        <taxon>Tracheophyta</taxon>
        <taxon>Spermatophyta</taxon>
        <taxon>Magnoliopsida</taxon>
        <taxon>eudicotyledons</taxon>
        <taxon>Gunneridae</taxon>
        <taxon>Pentapetalae</taxon>
        <taxon>rosids</taxon>
        <taxon>fabids</taxon>
        <taxon>Malpighiales</taxon>
        <taxon>Salicaceae</taxon>
        <taxon>Saliceae</taxon>
        <taxon>Salix</taxon>
    </lineage>
</organism>
<dbReference type="AlphaFoldDB" id="A0A6N2M7C7"/>
<dbReference type="GO" id="GO:0005634">
    <property type="term" value="C:nucleus"/>
    <property type="evidence" value="ECO:0007669"/>
    <property type="project" value="InterPro"/>
</dbReference>
<sequence>MIQGQPKSSKLQQPFLTWVKDFLYQLEVLPLQLLLLDIEVEDIRCENIAEKDVGDEEIGAEDLEIFISIERPPPWWPTGNEDWWLKPGLAEAQMTTLQLYLRGL</sequence>
<dbReference type="Gene3D" id="1.10.3180.10">
    <property type="entry name" value="DNA-binding domain of EIN3-like"/>
    <property type="match status" value="1"/>
</dbReference>
<protein>
    <submittedName>
        <fullName evidence="1">Uncharacterized protein</fullName>
    </submittedName>
</protein>
<dbReference type="InterPro" id="IPR023278">
    <property type="entry name" value="Ethylene_insens-like_DNA-bd"/>
</dbReference>
<dbReference type="SUPFAM" id="SSF116768">
    <property type="entry name" value="DNA-binding domain of EIN3-like"/>
    <property type="match status" value="1"/>
</dbReference>
<evidence type="ECO:0000313" key="1">
    <source>
        <dbReference type="EMBL" id="VFU49437.1"/>
    </source>
</evidence>
<gene>
    <name evidence="1" type="ORF">SVIM_LOCUS325740</name>
</gene>
<dbReference type="EMBL" id="CAADRP010001707">
    <property type="protein sequence ID" value="VFU49437.1"/>
    <property type="molecule type" value="Genomic_DNA"/>
</dbReference>
<name>A0A6N2M7C7_SALVM</name>
<accession>A0A6N2M7C7</accession>
<dbReference type="GO" id="GO:0003700">
    <property type="term" value="F:DNA-binding transcription factor activity"/>
    <property type="evidence" value="ECO:0007669"/>
    <property type="project" value="InterPro"/>
</dbReference>
<reference evidence="1" key="1">
    <citation type="submission" date="2019-03" db="EMBL/GenBank/DDBJ databases">
        <authorList>
            <person name="Mank J."/>
            <person name="Almeida P."/>
        </authorList>
    </citation>
    <scope>NUCLEOTIDE SEQUENCE</scope>
    <source>
        <strain evidence="1">78183</strain>
    </source>
</reference>